<dbReference type="GO" id="GO:0008941">
    <property type="term" value="F:nitric oxide dioxygenase NAD(P)H activity"/>
    <property type="evidence" value="ECO:0007669"/>
    <property type="project" value="TreeGrafter"/>
</dbReference>
<dbReference type="InterPro" id="IPR012292">
    <property type="entry name" value="Globin/Proto"/>
</dbReference>
<keyword evidence="2 5" id="KW-0561">Oxygen transport</keyword>
<evidence type="ECO:0000256" key="5">
    <source>
        <dbReference type="RuleBase" id="RU000356"/>
    </source>
</evidence>
<dbReference type="Gene3D" id="1.10.490.10">
    <property type="entry name" value="Globins"/>
    <property type="match status" value="1"/>
</dbReference>
<organism evidence="7 8">
    <name type="scientific">Sulfurimonas lithotrophica</name>
    <dbReference type="NCBI Taxonomy" id="2590022"/>
    <lineage>
        <taxon>Bacteria</taxon>
        <taxon>Pseudomonadati</taxon>
        <taxon>Campylobacterota</taxon>
        <taxon>Epsilonproteobacteria</taxon>
        <taxon>Campylobacterales</taxon>
        <taxon>Sulfurimonadaceae</taxon>
        <taxon>Sulfurimonas</taxon>
    </lineage>
</organism>
<accession>A0A5P8P2L3</accession>
<dbReference type="GO" id="GO:0046872">
    <property type="term" value="F:metal ion binding"/>
    <property type="evidence" value="ECO:0007669"/>
    <property type="project" value="UniProtKB-KW"/>
</dbReference>
<sequence length="144" mass="16621">MKLSQKTIDTVKRIANPVSVNAESIAKRMYEILFEKHPEMEKLFDEAGANHHKKLALAVIAFVDYIDDLDVLENTLEKIAVEHVKKNIKPEHYPLIEKSILKAIKDVLGDVATNEVIDAWREAFSFLSQVLIEKEKKLYKAWYL</sequence>
<keyword evidence="1 5" id="KW-0349">Heme</keyword>
<dbReference type="KEGG" id="sulg:FJR48_09510"/>
<dbReference type="PANTHER" id="PTHR43396">
    <property type="entry name" value="FLAVOHEMOPROTEIN"/>
    <property type="match status" value="1"/>
</dbReference>
<keyword evidence="5" id="KW-0813">Transport</keyword>
<name>A0A5P8P2L3_9BACT</name>
<evidence type="ECO:0000259" key="6">
    <source>
        <dbReference type="PROSITE" id="PS01033"/>
    </source>
</evidence>
<protein>
    <recommendedName>
        <fullName evidence="6">Globin domain-containing protein</fullName>
    </recommendedName>
</protein>
<dbReference type="PANTHER" id="PTHR43396:SF3">
    <property type="entry name" value="FLAVOHEMOPROTEIN"/>
    <property type="match status" value="1"/>
</dbReference>
<dbReference type="InterPro" id="IPR009050">
    <property type="entry name" value="Globin-like_sf"/>
</dbReference>
<dbReference type="GO" id="GO:0071949">
    <property type="term" value="F:FAD binding"/>
    <property type="evidence" value="ECO:0007669"/>
    <property type="project" value="TreeGrafter"/>
</dbReference>
<keyword evidence="8" id="KW-1185">Reference proteome</keyword>
<comment type="similarity">
    <text evidence="5">Belongs to the globin family.</text>
</comment>
<dbReference type="GO" id="GO:0046210">
    <property type="term" value="P:nitric oxide catabolic process"/>
    <property type="evidence" value="ECO:0007669"/>
    <property type="project" value="TreeGrafter"/>
</dbReference>
<keyword evidence="4" id="KW-0408">Iron</keyword>
<feature type="domain" description="Globin" evidence="6">
    <location>
        <begin position="2"/>
        <end position="136"/>
    </location>
</feature>
<evidence type="ECO:0000256" key="2">
    <source>
        <dbReference type="ARBA" id="ARBA00022621"/>
    </source>
</evidence>
<dbReference type="OrthoDB" id="3213438at2"/>
<dbReference type="EMBL" id="CP043617">
    <property type="protein sequence ID" value="QFR49949.1"/>
    <property type="molecule type" value="Genomic_DNA"/>
</dbReference>
<dbReference type="Pfam" id="PF00042">
    <property type="entry name" value="Globin"/>
    <property type="match status" value="1"/>
</dbReference>
<proteinExistence type="inferred from homology"/>
<dbReference type="PROSITE" id="PS01033">
    <property type="entry name" value="GLOBIN"/>
    <property type="match status" value="1"/>
</dbReference>
<evidence type="ECO:0000313" key="8">
    <source>
        <dbReference type="Proteomes" id="UP000326944"/>
    </source>
</evidence>
<evidence type="ECO:0000256" key="1">
    <source>
        <dbReference type="ARBA" id="ARBA00022617"/>
    </source>
</evidence>
<dbReference type="Proteomes" id="UP000326944">
    <property type="component" value="Chromosome"/>
</dbReference>
<dbReference type="GO" id="GO:0071500">
    <property type="term" value="P:cellular response to nitrosative stress"/>
    <property type="evidence" value="ECO:0007669"/>
    <property type="project" value="TreeGrafter"/>
</dbReference>
<dbReference type="RefSeq" id="WP_152307897.1">
    <property type="nucleotide sequence ID" value="NZ_CP043617.1"/>
</dbReference>
<gene>
    <name evidence="7" type="ORF">FJR48_09510</name>
</gene>
<evidence type="ECO:0000256" key="4">
    <source>
        <dbReference type="ARBA" id="ARBA00023004"/>
    </source>
</evidence>
<keyword evidence="3" id="KW-0479">Metal-binding</keyword>
<evidence type="ECO:0000313" key="7">
    <source>
        <dbReference type="EMBL" id="QFR49949.1"/>
    </source>
</evidence>
<dbReference type="GO" id="GO:0005344">
    <property type="term" value="F:oxygen carrier activity"/>
    <property type="evidence" value="ECO:0007669"/>
    <property type="project" value="UniProtKB-KW"/>
</dbReference>
<dbReference type="GO" id="GO:0019825">
    <property type="term" value="F:oxygen binding"/>
    <property type="evidence" value="ECO:0007669"/>
    <property type="project" value="InterPro"/>
</dbReference>
<dbReference type="SUPFAM" id="SSF46458">
    <property type="entry name" value="Globin-like"/>
    <property type="match status" value="1"/>
</dbReference>
<dbReference type="GO" id="GO:0020037">
    <property type="term" value="F:heme binding"/>
    <property type="evidence" value="ECO:0007669"/>
    <property type="project" value="InterPro"/>
</dbReference>
<dbReference type="AlphaFoldDB" id="A0A5P8P2L3"/>
<evidence type="ECO:0000256" key="3">
    <source>
        <dbReference type="ARBA" id="ARBA00022723"/>
    </source>
</evidence>
<dbReference type="InterPro" id="IPR000971">
    <property type="entry name" value="Globin"/>
</dbReference>
<reference evidence="7 8" key="1">
    <citation type="submission" date="2019-09" db="EMBL/GenBank/DDBJ databases">
        <title>Sulfurimonas gotlandica sp. nov., a chemoautotrophic and psychrotolerant epsilonproteobacterium isolated from a pelagic redoxcline, and an emended description of the genus Sulfurimonas.</title>
        <authorList>
            <person name="Wang S."/>
            <person name="Jiang L."/>
            <person name="Shao S."/>
        </authorList>
    </citation>
    <scope>NUCLEOTIDE SEQUENCE [LARGE SCALE GENOMIC DNA]</scope>
    <source>
        <strain evidence="7 8">GYSZ_1</strain>
    </source>
</reference>